<organism evidence="1 2">
    <name type="scientific">Dekkera bruxellensis</name>
    <name type="common">Brettanomyces custersii</name>
    <dbReference type="NCBI Taxonomy" id="5007"/>
    <lineage>
        <taxon>Eukaryota</taxon>
        <taxon>Fungi</taxon>
        <taxon>Dikarya</taxon>
        <taxon>Ascomycota</taxon>
        <taxon>Saccharomycotina</taxon>
        <taxon>Pichiomycetes</taxon>
        <taxon>Pichiales</taxon>
        <taxon>Pichiaceae</taxon>
        <taxon>Brettanomyces</taxon>
    </lineage>
</organism>
<name>A0A7D9CV77_DEKBR</name>
<dbReference type="AlphaFoldDB" id="A0A7D9CV77"/>
<dbReference type="EMBL" id="CABFWN010000001">
    <property type="protein sequence ID" value="VUG16256.1"/>
    <property type="molecule type" value="Genomic_DNA"/>
</dbReference>
<evidence type="ECO:0000313" key="1">
    <source>
        <dbReference type="EMBL" id="VUG16256.1"/>
    </source>
</evidence>
<protein>
    <submittedName>
        <fullName evidence="1">DEBR0S1_11936g1_1</fullName>
    </submittedName>
</protein>
<reference evidence="1 2" key="1">
    <citation type="submission" date="2019-07" db="EMBL/GenBank/DDBJ databases">
        <authorList>
            <person name="Friedrich A."/>
            <person name="Schacherer J."/>
        </authorList>
    </citation>
    <scope>NUCLEOTIDE SEQUENCE [LARGE SCALE GENOMIC DNA]</scope>
</reference>
<gene>
    <name evidence="1" type="ORF">DEBR0S1_11936G</name>
</gene>
<accession>A0A7D9CV77</accession>
<sequence>MVKLGESENAKVSFNKLVDPDDSFFDTVYKRLFRYAAPNLFIWGTLAPAHDALLPRATMACIQLGVGAVTLYGAFRRFSPSVSVSRRRFTRLACLFAASGLTVTALKELACDLEPNSNPLYIEIKLAREFNAEKPTKLSFSSYWNGPKNFMPMNNAQYWKMIYSLDLNQMMADQYEESDLMQKYRGLLEKFRNENVSIEEILTDKISDAVRATSSSKIGDYKDVRVPFELNSVENKNNLKSTTLGTWFANHPVDKLQLSEYGEYLDYEFPRMKLDDQKEAKK</sequence>
<proteinExistence type="predicted"/>
<keyword evidence="2" id="KW-1185">Reference proteome</keyword>
<dbReference type="Proteomes" id="UP000478008">
    <property type="component" value="Unassembled WGS sequence"/>
</dbReference>
<evidence type="ECO:0000313" key="2">
    <source>
        <dbReference type="Proteomes" id="UP000478008"/>
    </source>
</evidence>